<feature type="compositionally biased region" description="Low complexity" evidence="5">
    <location>
        <begin position="433"/>
        <end position="451"/>
    </location>
</feature>
<keyword evidence="8" id="KW-1185">Reference proteome</keyword>
<sequence>MKKRALFTIPISLLLIAVMATSFFLINIKPAAGNISSAQRLAEYTKPAVVRIVDYAVVQWQFNDNNPNVKAVFNQLKNQSIIGGSGSGAIISSNGYIVTNAHVVEFAKMKDEDIANEAFKQLVAIMADYFKEDYKVAYDYLVAYTQYTDIKKVTKVILPGGDILDGEIKSYGAPINEGKDVAVVKIEGKNLPTIPLGDSDDIQNQDNIWVSGYPAAGDSDLLSPDSSLVSSMNAGQISATSKKTEQGSPVIQINAAATHGNSGGPVINEKGQIIGLLTFRGDTVNGQEVQGFNFAVPVNTVKEFVNQAGVKNFKSDTDKLFKEGLDLYWGGYYKHALAKFEAVQRIYPNHSEIKQYIANSEKKMSSSKMLWSDYTTIFYIVDGVSGLLVIILLVFTFAFRPKQPAVAAGNANPIPAPVAPIVPEAPVAPVAPAAPAGPTASVPPVAHEAPTAAPPAPAAPVAPAVPPTTPAGPPVSENTLSNLTKDGKIDIQEILLALQEHQEKQKKKEKGEE</sequence>
<dbReference type="Proteomes" id="UP001178288">
    <property type="component" value="Chromosome"/>
</dbReference>
<organism evidence="7 8">
    <name type="scientific">Neobacillus novalis</name>
    <dbReference type="NCBI Taxonomy" id="220687"/>
    <lineage>
        <taxon>Bacteria</taxon>
        <taxon>Bacillati</taxon>
        <taxon>Bacillota</taxon>
        <taxon>Bacilli</taxon>
        <taxon>Bacillales</taxon>
        <taxon>Bacillaceae</taxon>
        <taxon>Neobacillus</taxon>
    </lineage>
</organism>
<keyword evidence="6" id="KW-0472">Membrane</keyword>
<dbReference type="PRINTS" id="PR00834">
    <property type="entry name" value="PROTEASES2C"/>
</dbReference>
<dbReference type="GO" id="GO:0004252">
    <property type="term" value="F:serine-type endopeptidase activity"/>
    <property type="evidence" value="ECO:0007669"/>
    <property type="project" value="InterPro"/>
</dbReference>
<accession>A0AA95ML37</accession>
<keyword evidence="3 7" id="KW-0378">Hydrolase</keyword>
<keyword evidence="2 7" id="KW-0645">Protease</keyword>
<evidence type="ECO:0000256" key="4">
    <source>
        <dbReference type="ARBA" id="ARBA00022825"/>
    </source>
</evidence>
<dbReference type="SUPFAM" id="SSF50494">
    <property type="entry name" value="Trypsin-like serine proteases"/>
    <property type="match status" value="1"/>
</dbReference>
<evidence type="ECO:0000256" key="2">
    <source>
        <dbReference type="ARBA" id="ARBA00022670"/>
    </source>
</evidence>
<dbReference type="PANTHER" id="PTHR43343:SF3">
    <property type="entry name" value="PROTEASE DO-LIKE 8, CHLOROPLASTIC"/>
    <property type="match status" value="1"/>
</dbReference>
<comment type="similarity">
    <text evidence="1">Belongs to the peptidase S1C family.</text>
</comment>
<dbReference type="InterPro" id="IPR001940">
    <property type="entry name" value="Peptidase_S1C"/>
</dbReference>
<dbReference type="Pfam" id="PF13365">
    <property type="entry name" value="Trypsin_2"/>
    <property type="match status" value="1"/>
</dbReference>
<evidence type="ECO:0000313" key="7">
    <source>
        <dbReference type="EMBL" id="WHY85520.1"/>
    </source>
</evidence>
<dbReference type="Gene3D" id="2.40.10.10">
    <property type="entry name" value="Trypsin-like serine proteases"/>
    <property type="match status" value="2"/>
</dbReference>
<dbReference type="PANTHER" id="PTHR43343">
    <property type="entry name" value="PEPTIDASE S12"/>
    <property type="match status" value="1"/>
</dbReference>
<dbReference type="InterPro" id="IPR051201">
    <property type="entry name" value="Chloro_Bact_Ser_Proteases"/>
</dbReference>
<reference evidence="7" key="1">
    <citation type="submission" date="2023-05" db="EMBL/GenBank/DDBJ databases">
        <title>Comparative genomics of Bacillaceae isolates and their secondary metabolite potential.</title>
        <authorList>
            <person name="Song L."/>
            <person name="Nielsen L.J."/>
            <person name="Mohite O."/>
            <person name="Xu X."/>
            <person name="Weber T."/>
            <person name="Kovacs A.T."/>
        </authorList>
    </citation>
    <scope>NUCLEOTIDE SEQUENCE</scope>
    <source>
        <strain evidence="7">XLM17</strain>
    </source>
</reference>
<proteinExistence type="inferred from homology"/>
<dbReference type="KEGG" id="nnv:QNH39_23390"/>
<dbReference type="InterPro" id="IPR043504">
    <property type="entry name" value="Peptidase_S1_PA_chymotrypsin"/>
</dbReference>
<dbReference type="InterPro" id="IPR009003">
    <property type="entry name" value="Peptidase_S1_PA"/>
</dbReference>
<feature type="transmembrane region" description="Helical" evidence="6">
    <location>
        <begin position="377"/>
        <end position="399"/>
    </location>
</feature>
<evidence type="ECO:0000256" key="3">
    <source>
        <dbReference type="ARBA" id="ARBA00022801"/>
    </source>
</evidence>
<evidence type="ECO:0000313" key="8">
    <source>
        <dbReference type="Proteomes" id="UP001178288"/>
    </source>
</evidence>
<dbReference type="EMBL" id="CP126114">
    <property type="protein sequence ID" value="WHY85520.1"/>
    <property type="molecule type" value="Genomic_DNA"/>
</dbReference>
<evidence type="ECO:0000256" key="5">
    <source>
        <dbReference type="SAM" id="MobiDB-lite"/>
    </source>
</evidence>
<name>A0AA95ML37_9BACI</name>
<evidence type="ECO:0000256" key="6">
    <source>
        <dbReference type="SAM" id="Phobius"/>
    </source>
</evidence>
<dbReference type="GO" id="GO:0006508">
    <property type="term" value="P:proteolysis"/>
    <property type="evidence" value="ECO:0007669"/>
    <property type="project" value="UniProtKB-KW"/>
</dbReference>
<protein>
    <submittedName>
        <fullName evidence="7">S1C family serine protease</fullName>
        <ecNumber evidence="7">3.4.21.-</ecNumber>
    </submittedName>
</protein>
<gene>
    <name evidence="7" type="ORF">QNH39_23390</name>
</gene>
<dbReference type="AlphaFoldDB" id="A0AA95ML37"/>
<dbReference type="EC" id="3.4.21.-" evidence="7"/>
<feature type="compositionally biased region" description="Pro residues" evidence="5">
    <location>
        <begin position="452"/>
        <end position="473"/>
    </location>
</feature>
<keyword evidence="4" id="KW-0720">Serine protease</keyword>
<evidence type="ECO:0000256" key="1">
    <source>
        <dbReference type="ARBA" id="ARBA00010541"/>
    </source>
</evidence>
<dbReference type="RefSeq" id="WP_268874943.1">
    <property type="nucleotide sequence ID" value="NZ_CP126114.1"/>
</dbReference>
<keyword evidence="6" id="KW-0812">Transmembrane</keyword>
<keyword evidence="6" id="KW-1133">Transmembrane helix</keyword>
<feature type="region of interest" description="Disordered" evidence="5">
    <location>
        <begin position="433"/>
        <end position="484"/>
    </location>
</feature>